<proteinExistence type="predicted"/>
<evidence type="ECO:0000313" key="3">
    <source>
        <dbReference type="Proteomes" id="UP000499080"/>
    </source>
</evidence>
<dbReference type="AlphaFoldDB" id="A0A4Y2VUC8"/>
<name>A0A4Y2VUC8_ARAVE</name>
<sequence>MAVNNSHVKGGGSSQTASIHLSAAQRFAKQRRDLSEFHRPQSTSTNLERLEVLPSHTPWEQGFMFIAGLIDQLTVFRLSNNRVTCSRPVIHRVRLSSASSSQVVSR</sequence>
<protein>
    <submittedName>
        <fullName evidence="1">Uncharacterized protein</fullName>
    </submittedName>
</protein>
<gene>
    <name evidence="1" type="ORF">AVEN_178110_1</name>
    <name evidence="2" type="ORF">AVEN_242234_1</name>
</gene>
<accession>A0A4Y2VUC8</accession>
<reference evidence="1 3" key="1">
    <citation type="journal article" date="2019" name="Sci. Rep.">
        <title>Orb-weaving spider Araneus ventricosus genome elucidates the spidroin gene catalogue.</title>
        <authorList>
            <person name="Kono N."/>
            <person name="Nakamura H."/>
            <person name="Ohtoshi R."/>
            <person name="Moran D.A.P."/>
            <person name="Shinohara A."/>
            <person name="Yoshida Y."/>
            <person name="Fujiwara M."/>
            <person name="Mori M."/>
            <person name="Tomita M."/>
            <person name="Arakawa K."/>
        </authorList>
    </citation>
    <scope>NUCLEOTIDE SEQUENCE [LARGE SCALE GENOMIC DNA]</scope>
</reference>
<organism evidence="1 3">
    <name type="scientific">Araneus ventricosus</name>
    <name type="common">Orbweaver spider</name>
    <name type="synonym">Epeira ventricosa</name>
    <dbReference type="NCBI Taxonomy" id="182803"/>
    <lineage>
        <taxon>Eukaryota</taxon>
        <taxon>Metazoa</taxon>
        <taxon>Ecdysozoa</taxon>
        <taxon>Arthropoda</taxon>
        <taxon>Chelicerata</taxon>
        <taxon>Arachnida</taxon>
        <taxon>Araneae</taxon>
        <taxon>Araneomorphae</taxon>
        <taxon>Entelegynae</taxon>
        <taxon>Araneoidea</taxon>
        <taxon>Araneidae</taxon>
        <taxon>Araneus</taxon>
    </lineage>
</organism>
<keyword evidence="3" id="KW-1185">Reference proteome</keyword>
<evidence type="ECO:0000313" key="2">
    <source>
        <dbReference type="EMBL" id="GBO28314.1"/>
    </source>
</evidence>
<comment type="caution">
    <text evidence="1">The sequence shown here is derived from an EMBL/GenBank/DDBJ whole genome shotgun (WGS) entry which is preliminary data.</text>
</comment>
<dbReference type="EMBL" id="BGPR01051355">
    <property type="protein sequence ID" value="GBO28312.1"/>
    <property type="molecule type" value="Genomic_DNA"/>
</dbReference>
<dbReference type="Proteomes" id="UP000499080">
    <property type="component" value="Unassembled WGS sequence"/>
</dbReference>
<dbReference type="EMBL" id="BGPR01051357">
    <property type="protein sequence ID" value="GBO28314.1"/>
    <property type="molecule type" value="Genomic_DNA"/>
</dbReference>
<evidence type="ECO:0000313" key="1">
    <source>
        <dbReference type="EMBL" id="GBO28312.1"/>
    </source>
</evidence>